<name>A0ABN9BUS9_9NEOB</name>
<organism evidence="1 2">
    <name type="scientific">Staurois parvus</name>
    <dbReference type="NCBI Taxonomy" id="386267"/>
    <lineage>
        <taxon>Eukaryota</taxon>
        <taxon>Metazoa</taxon>
        <taxon>Chordata</taxon>
        <taxon>Craniata</taxon>
        <taxon>Vertebrata</taxon>
        <taxon>Euteleostomi</taxon>
        <taxon>Amphibia</taxon>
        <taxon>Batrachia</taxon>
        <taxon>Anura</taxon>
        <taxon>Neobatrachia</taxon>
        <taxon>Ranoidea</taxon>
        <taxon>Ranidae</taxon>
        <taxon>Staurois</taxon>
    </lineage>
</organism>
<evidence type="ECO:0000313" key="2">
    <source>
        <dbReference type="Proteomes" id="UP001162483"/>
    </source>
</evidence>
<gene>
    <name evidence="1" type="ORF">SPARVUS_LOCUS3745252</name>
</gene>
<dbReference type="Proteomes" id="UP001162483">
    <property type="component" value="Unassembled WGS sequence"/>
</dbReference>
<keyword evidence="2" id="KW-1185">Reference proteome</keyword>
<accession>A0ABN9BUS9</accession>
<protein>
    <submittedName>
        <fullName evidence="1">Uncharacterized protein</fullName>
    </submittedName>
</protein>
<comment type="caution">
    <text evidence="1">The sequence shown here is derived from an EMBL/GenBank/DDBJ whole genome shotgun (WGS) entry which is preliminary data.</text>
</comment>
<sequence>MSILTCCVHWFCTEQPGSFFSLVPPPRRQALLSPPFCQVPPQQAACYGGTRCSLCPFTHRAVARPCPLSLLIGSLAVTDSSRSQWLLLLFQPMRRGSPGIAETPVHIAGSRGALECTKVKNLEPLGPL</sequence>
<dbReference type="EMBL" id="CATNWA010006115">
    <property type="protein sequence ID" value="CAI9551438.1"/>
    <property type="molecule type" value="Genomic_DNA"/>
</dbReference>
<proteinExistence type="predicted"/>
<reference evidence="1" key="1">
    <citation type="submission" date="2023-05" db="EMBL/GenBank/DDBJ databases">
        <authorList>
            <person name="Stuckert A."/>
        </authorList>
    </citation>
    <scope>NUCLEOTIDE SEQUENCE</scope>
</reference>
<evidence type="ECO:0000313" key="1">
    <source>
        <dbReference type="EMBL" id="CAI9551438.1"/>
    </source>
</evidence>